<protein>
    <submittedName>
        <fullName evidence="5">Flagellar basal-body rod protein FlgB</fullName>
    </submittedName>
</protein>
<comment type="subcellular location">
    <subcellularLocation>
        <location evidence="1">Bacterial flagellum basal body</location>
    </subcellularLocation>
</comment>
<dbReference type="NCBIfam" id="TIGR01396">
    <property type="entry name" value="FlgB"/>
    <property type="match status" value="1"/>
</dbReference>
<keyword evidence="3" id="KW-0975">Bacterial flagellum</keyword>
<sequence length="130" mass="14752">MVVNFNNAFGINDDALLLFERRTQILSENIANADTPGYKARDIDFDRVLQNTRSETLKMTRTRKNHISLPAQAFSGDVQFRQVEQSAADGNTVDLQREKAAFAENSMRYQTTMNIMSRKISGLKTAFRGE</sequence>
<evidence type="ECO:0000256" key="3">
    <source>
        <dbReference type="ARBA" id="ARBA00023143"/>
    </source>
</evidence>
<dbReference type="AlphaFoldDB" id="A0A3B0Y6H5"/>
<dbReference type="PANTHER" id="PTHR30435">
    <property type="entry name" value="FLAGELLAR PROTEIN"/>
    <property type="match status" value="1"/>
</dbReference>
<evidence type="ECO:0000259" key="4">
    <source>
        <dbReference type="Pfam" id="PF00460"/>
    </source>
</evidence>
<reference evidence="5" key="1">
    <citation type="submission" date="2018-06" db="EMBL/GenBank/DDBJ databases">
        <authorList>
            <person name="Zhirakovskaya E."/>
        </authorList>
    </citation>
    <scope>NUCLEOTIDE SEQUENCE</scope>
</reference>
<dbReference type="GO" id="GO:0071978">
    <property type="term" value="P:bacterial-type flagellum-dependent swarming motility"/>
    <property type="evidence" value="ECO:0007669"/>
    <property type="project" value="TreeGrafter"/>
</dbReference>
<dbReference type="PROSITE" id="PS00588">
    <property type="entry name" value="FLAGELLA_BB_ROD"/>
    <property type="match status" value="1"/>
</dbReference>
<accession>A0A3B0Y6H5</accession>
<evidence type="ECO:0000313" key="5">
    <source>
        <dbReference type="EMBL" id="VAW63976.1"/>
    </source>
</evidence>
<keyword evidence="5" id="KW-0282">Flagellum</keyword>
<dbReference type="PANTHER" id="PTHR30435:SF12">
    <property type="entry name" value="FLAGELLAR BASAL BODY ROD PROTEIN FLGB"/>
    <property type="match status" value="1"/>
</dbReference>
<evidence type="ECO:0000256" key="2">
    <source>
        <dbReference type="ARBA" id="ARBA00009677"/>
    </source>
</evidence>
<keyword evidence="5" id="KW-0969">Cilium</keyword>
<dbReference type="PIRSF" id="PIRSF002889">
    <property type="entry name" value="Rod_FlgB"/>
    <property type="match status" value="1"/>
</dbReference>
<dbReference type="GO" id="GO:0030694">
    <property type="term" value="C:bacterial-type flagellum basal body, rod"/>
    <property type="evidence" value="ECO:0007669"/>
    <property type="project" value="InterPro"/>
</dbReference>
<dbReference type="EMBL" id="UOFG01000217">
    <property type="protein sequence ID" value="VAW63976.1"/>
    <property type="molecule type" value="Genomic_DNA"/>
</dbReference>
<gene>
    <name evidence="5" type="ORF">MNBD_GAMMA11-2160</name>
</gene>
<dbReference type="InterPro" id="IPR006300">
    <property type="entry name" value="FlgB"/>
</dbReference>
<organism evidence="5">
    <name type="scientific">hydrothermal vent metagenome</name>
    <dbReference type="NCBI Taxonomy" id="652676"/>
    <lineage>
        <taxon>unclassified sequences</taxon>
        <taxon>metagenomes</taxon>
        <taxon>ecological metagenomes</taxon>
    </lineage>
</organism>
<comment type="similarity">
    <text evidence="2">Belongs to the flagella basal body rod proteins family.</text>
</comment>
<dbReference type="InterPro" id="IPR019776">
    <property type="entry name" value="Flagellar_basal_body_rod_CS"/>
</dbReference>
<dbReference type="Pfam" id="PF00460">
    <property type="entry name" value="Flg_bb_rod"/>
    <property type="match status" value="1"/>
</dbReference>
<name>A0A3B0Y6H5_9ZZZZ</name>
<proteinExistence type="inferred from homology"/>
<feature type="domain" description="Flagellar basal body rod protein N-terminal" evidence="4">
    <location>
        <begin position="18"/>
        <end position="39"/>
    </location>
</feature>
<dbReference type="InterPro" id="IPR001444">
    <property type="entry name" value="Flag_bb_rod_N"/>
</dbReference>
<keyword evidence="5" id="KW-0966">Cell projection</keyword>
<evidence type="ECO:0000256" key="1">
    <source>
        <dbReference type="ARBA" id="ARBA00004117"/>
    </source>
</evidence>